<comment type="caution">
    <text evidence="2">The sequence shown here is derived from an EMBL/GenBank/DDBJ whole genome shotgun (WGS) entry which is preliminary data.</text>
</comment>
<dbReference type="EMBL" id="BDSP01000172">
    <property type="protein sequence ID" value="GAX21767.1"/>
    <property type="molecule type" value="Genomic_DNA"/>
</dbReference>
<evidence type="ECO:0000313" key="2">
    <source>
        <dbReference type="EMBL" id="GAX21767.1"/>
    </source>
</evidence>
<dbReference type="AlphaFoldDB" id="A0A1Z5K694"/>
<feature type="region of interest" description="Disordered" evidence="1">
    <location>
        <begin position="14"/>
        <end position="48"/>
    </location>
</feature>
<sequence>MSFLGHYDAMLDSSIASNDDDDDVRHILPSDEASDSSSSLGRTIVSSAPSSYEEEEIVFEWPSSQSSSTQQSEHIPIMSLSTHESMSWTNSEEWILAANNYHLQDMCVIVPGDEITNHDSDDSALSFQPSSVPSSDISCEDHHLWTSFSTSNSSSSSSSIPHDDDDDDDDWEHIHRVGQDEQGVYLQSSNNTLVTAPWSSWYQSLSSEKEWDELKSRVQEILKAFQADEFESYTAEELLALWIEQEENLFWNSKQQPENNNEGLWVRWGEAVAVAAAVASFGVIMLRRS</sequence>
<feature type="region of interest" description="Disordered" evidence="1">
    <location>
        <begin position="149"/>
        <end position="172"/>
    </location>
</feature>
<feature type="compositionally biased region" description="Low complexity" evidence="1">
    <location>
        <begin position="149"/>
        <end position="160"/>
    </location>
</feature>
<dbReference type="InParanoid" id="A0A1Z5K694"/>
<accession>A0A1Z5K694</accession>
<evidence type="ECO:0000313" key="3">
    <source>
        <dbReference type="Proteomes" id="UP000198406"/>
    </source>
</evidence>
<organism evidence="2 3">
    <name type="scientific">Fistulifera solaris</name>
    <name type="common">Oleaginous diatom</name>
    <dbReference type="NCBI Taxonomy" id="1519565"/>
    <lineage>
        <taxon>Eukaryota</taxon>
        <taxon>Sar</taxon>
        <taxon>Stramenopiles</taxon>
        <taxon>Ochrophyta</taxon>
        <taxon>Bacillariophyta</taxon>
        <taxon>Bacillariophyceae</taxon>
        <taxon>Bacillariophycidae</taxon>
        <taxon>Naviculales</taxon>
        <taxon>Naviculaceae</taxon>
        <taxon>Fistulifera</taxon>
    </lineage>
</organism>
<dbReference type="Proteomes" id="UP000198406">
    <property type="component" value="Unassembled WGS sequence"/>
</dbReference>
<gene>
    <name evidence="2" type="ORF">FisN_31Lh054</name>
</gene>
<proteinExistence type="predicted"/>
<evidence type="ECO:0000256" key="1">
    <source>
        <dbReference type="SAM" id="MobiDB-lite"/>
    </source>
</evidence>
<reference evidence="2 3" key="1">
    <citation type="journal article" date="2015" name="Plant Cell">
        <title>Oil accumulation by the oleaginous diatom Fistulifera solaris as revealed by the genome and transcriptome.</title>
        <authorList>
            <person name="Tanaka T."/>
            <person name="Maeda Y."/>
            <person name="Veluchamy A."/>
            <person name="Tanaka M."/>
            <person name="Abida H."/>
            <person name="Marechal E."/>
            <person name="Bowler C."/>
            <person name="Muto M."/>
            <person name="Sunaga Y."/>
            <person name="Tanaka M."/>
            <person name="Yoshino T."/>
            <person name="Taniguchi T."/>
            <person name="Fukuda Y."/>
            <person name="Nemoto M."/>
            <person name="Matsumoto M."/>
            <person name="Wong P.S."/>
            <person name="Aburatani S."/>
            <person name="Fujibuchi W."/>
        </authorList>
    </citation>
    <scope>NUCLEOTIDE SEQUENCE [LARGE SCALE GENOMIC DNA]</scope>
    <source>
        <strain evidence="2 3">JPCC DA0580</strain>
    </source>
</reference>
<name>A0A1Z5K694_FISSO</name>
<protein>
    <submittedName>
        <fullName evidence="2">Uncharacterized protein</fullName>
    </submittedName>
</protein>
<keyword evidence="3" id="KW-1185">Reference proteome</keyword>